<gene>
    <name evidence="1" type="ORF">CCR82_10560</name>
</gene>
<protein>
    <submittedName>
        <fullName evidence="1">Uncharacterized protein</fullName>
    </submittedName>
</protein>
<dbReference type="Pfam" id="PF21651">
    <property type="entry name" value="DUF6858"/>
    <property type="match status" value="1"/>
</dbReference>
<reference evidence="1" key="2">
    <citation type="journal article" date="2020" name="Microorganisms">
        <title>Osmotic Adaptation and Compatible Solute Biosynthesis of Phototrophic Bacteria as Revealed from Genome Analyses.</title>
        <authorList>
            <person name="Imhoff J.F."/>
            <person name="Rahn T."/>
            <person name="Kunzel S."/>
            <person name="Keller A."/>
            <person name="Neulinger S.C."/>
        </authorList>
    </citation>
    <scope>NUCLEOTIDE SEQUENCE</scope>
    <source>
        <strain evidence="1">DSM 4395</strain>
    </source>
</reference>
<accession>A0AAJ0UGM8</accession>
<evidence type="ECO:0000313" key="1">
    <source>
        <dbReference type="EMBL" id="MBK5930953.1"/>
    </source>
</evidence>
<name>A0AAJ0UGM8_HALSE</name>
<reference evidence="1" key="1">
    <citation type="submission" date="2017-05" db="EMBL/GenBank/DDBJ databases">
        <authorList>
            <person name="Imhoff J.F."/>
            <person name="Rahn T."/>
            <person name="Kuenzel S."/>
            <person name="Neulinger S.C."/>
        </authorList>
    </citation>
    <scope>NUCLEOTIDE SEQUENCE</scope>
    <source>
        <strain evidence="1">DSM 4395</strain>
    </source>
</reference>
<dbReference type="AlphaFoldDB" id="A0AAJ0UGM8"/>
<sequence>MKQTLLQEKYPIYTLEVSKDETRFTDVESVIAYLKTCIDAHEVARYIGEFDHLEHTRSLPAGRIAEGIESAKHILFCFGTKLLDPHVMAVRPRSIGVVDQGDRFIVTFLEAPMPPANEAMERWVKALVEQPNPIAA</sequence>
<organism evidence="1 2">
    <name type="scientific">Halochromatium salexigens</name>
    <name type="common">Chromatium salexigens</name>
    <dbReference type="NCBI Taxonomy" id="49447"/>
    <lineage>
        <taxon>Bacteria</taxon>
        <taxon>Pseudomonadati</taxon>
        <taxon>Pseudomonadota</taxon>
        <taxon>Gammaproteobacteria</taxon>
        <taxon>Chromatiales</taxon>
        <taxon>Chromatiaceae</taxon>
        <taxon>Halochromatium</taxon>
    </lineage>
</organism>
<dbReference type="RefSeq" id="WP_201245779.1">
    <property type="nucleotide sequence ID" value="NZ_NHSF01000059.1"/>
</dbReference>
<keyword evidence="2" id="KW-1185">Reference proteome</keyword>
<comment type="caution">
    <text evidence="1">The sequence shown here is derived from an EMBL/GenBank/DDBJ whole genome shotgun (WGS) entry which is preliminary data.</text>
</comment>
<dbReference type="InterPro" id="IPR049204">
    <property type="entry name" value="DUF6858"/>
</dbReference>
<evidence type="ECO:0000313" key="2">
    <source>
        <dbReference type="Proteomes" id="UP001296967"/>
    </source>
</evidence>
<proteinExistence type="predicted"/>
<dbReference type="Proteomes" id="UP001296967">
    <property type="component" value="Unassembled WGS sequence"/>
</dbReference>
<dbReference type="EMBL" id="NHSF01000059">
    <property type="protein sequence ID" value="MBK5930953.1"/>
    <property type="molecule type" value="Genomic_DNA"/>
</dbReference>